<dbReference type="Pfam" id="PF03795">
    <property type="entry name" value="YCII"/>
    <property type="match status" value="1"/>
</dbReference>
<feature type="domain" description="YCII-related" evidence="2">
    <location>
        <begin position="1"/>
        <end position="114"/>
    </location>
</feature>
<dbReference type="AlphaFoldDB" id="A0A1H1N5Z7"/>
<evidence type="ECO:0000313" key="4">
    <source>
        <dbReference type="Proteomes" id="UP000199700"/>
    </source>
</evidence>
<dbReference type="PANTHER" id="PTHR35174">
    <property type="entry name" value="BLL7171 PROTEIN-RELATED"/>
    <property type="match status" value="1"/>
</dbReference>
<dbReference type="Gene3D" id="3.30.70.1060">
    <property type="entry name" value="Dimeric alpha+beta barrel"/>
    <property type="match status" value="1"/>
</dbReference>
<evidence type="ECO:0000259" key="2">
    <source>
        <dbReference type="Pfam" id="PF03795"/>
    </source>
</evidence>
<keyword evidence="4" id="KW-1185">Reference proteome</keyword>
<name>A0A1H1N5Z7_BRESA</name>
<comment type="similarity">
    <text evidence="1">Belongs to the YciI family.</text>
</comment>
<dbReference type="InterPro" id="IPR005545">
    <property type="entry name" value="YCII"/>
</dbReference>
<gene>
    <name evidence="3" type="ORF">SAMN04489751_0843</name>
</gene>
<dbReference type="PANTHER" id="PTHR35174:SF4">
    <property type="entry name" value="BLL7163 PROTEIN"/>
    <property type="match status" value="1"/>
</dbReference>
<evidence type="ECO:0000256" key="1">
    <source>
        <dbReference type="ARBA" id="ARBA00007689"/>
    </source>
</evidence>
<dbReference type="SUPFAM" id="SSF54909">
    <property type="entry name" value="Dimeric alpha+beta barrel"/>
    <property type="match status" value="1"/>
</dbReference>
<reference evidence="3" key="1">
    <citation type="submission" date="2016-10" db="EMBL/GenBank/DDBJ databases">
        <authorList>
            <person name="Varghese N."/>
            <person name="Submissions S."/>
        </authorList>
    </citation>
    <scope>NUCLEOTIDE SEQUENCE [LARGE SCALE GENOMIC DNA]</scope>
    <source>
        <strain evidence="3">DSM 22082</strain>
    </source>
</reference>
<protein>
    <submittedName>
        <fullName evidence="3">Uncharacterized conserved protein</fullName>
    </submittedName>
</protein>
<accession>A0A1H1N5Z7</accession>
<dbReference type="Proteomes" id="UP000199700">
    <property type="component" value="Chromosome"/>
</dbReference>
<organism evidence="3 4">
    <name type="scientific">Brevibacterium sandarakinum</name>
    <dbReference type="NCBI Taxonomy" id="629680"/>
    <lineage>
        <taxon>Bacteria</taxon>
        <taxon>Bacillati</taxon>
        <taxon>Actinomycetota</taxon>
        <taxon>Actinomycetes</taxon>
        <taxon>Micrococcales</taxon>
        <taxon>Brevibacteriaceae</taxon>
        <taxon>Brevibacterium</taxon>
    </lineage>
</organism>
<dbReference type="RefSeq" id="WP_092103434.1">
    <property type="nucleotide sequence ID" value="NZ_LT629739.1"/>
</dbReference>
<proteinExistence type="inferred from homology"/>
<dbReference type="OrthoDB" id="668782at2"/>
<sequence>MKFMLIMRAVDQAAVDAFDNTDFDEIIAAMGAYNESMINAGVMADGAGLSDADEGAVVDFSDEDPVVTDGPYGELRELFNGFWMLEVSSKEEAIEWAKRAPLGAGSQIEVRRVTGPEDFPQDNEWVQKEQDWIAEGKLAGS</sequence>
<evidence type="ECO:0000313" key="3">
    <source>
        <dbReference type="EMBL" id="SDR93579.1"/>
    </source>
</evidence>
<dbReference type="EMBL" id="LT629739">
    <property type="protein sequence ID" value="SDR93579.1"/>
    <property type="molecule type" value="Genomic_DNA"/>
</dbReference>
<dbReference type="STRING" id="629680.SAMN04489751_0843"/>
<dbReference type="InterPro" id="IPR011008">
    <property type="entry name" value="Dimeric_a/b-barrel"/>
</dbReference>